<dbReference type="EMBL" id="AAMD01000111">
    <property type="protein sequence ID" value="EAU64579.1"/>
    <property type="molecule type" value="Genomic_DNA"/>
</dbReference>
<evidence type="ECO:0000313" key="2">
    <source>
        <dbReference type="EMBL" id="EAU64579.1"/>
    </source>
</evidence>
<proteinExistence type="predicted"/>
<protein>
    <submittedName>
        <fullName evidence="2">Uncharacterized protein</fullName>
    </submittedName>
</protein>
<evidence type="ECO:0000256" key="1">
    <source>
        <dbReference type="SAM" id="MobiDB-lite"/>
    </source>
</evidence>
<dbReference type="AlphaFoldDB" id="Q08VR4"/>
<name>Q08VR4_STIAD</name>
<sequence>MSSLPGVVLPNVGGVIAPPVYLLGGSGPVPPGSQSLPPFRRTGLRVCTESR</sequence>
<comment type="caution">
    <text evidence="2">The sequence shown here is derived from an EMBL/GenBank/DDBJ whole genome shotgun (WGS) entry which is preliminary data.</text>
</comment>
<feature type="region of interest" description="Disordered" evidence="1">
    <location>
        <begin position="31"/>
        <end position="51"/>
    </location>
</feature>
<accession>Q08VR4</accession>
<gene>
    <name evidence="2" type="ORF">STIAU_8127</name>
</gene>
<evidence type="ECO:0000313" key="3">
    <source>
        <dbReference type="Proteomes" id="UP000032702"/>
    </source>
</evidence>
<dbReference type="Proteomes" id="UP000032702">
    <property type="component" value="Unassembled WGS sequence"/>
</dbReference>
<reference evidence="2 3" key="1">
    <citation type="submission" date="2006-04" db="EMBL/GenBank/DDBJ databases">
        <authorList>
            <person name="Nierman W.C."/>
        </authorList>
    </citation>
    <scope>NUCLEOTIDE SEQUENCE [LARGE SCALE GENOMIC DNA]</scope>
    <source>
        <strain evidence="2 3">DW4/3-1</strain>
    </source>
</reference>
<organism evidence="2 3">
    <name type="scientific">Stigmatella aurantiaca (strain DW4/3-1)</name>
    <dbReference type="NCBI Taxonomy" id="378806"/>
    <lineage>
        <taxon>Bacteria</taxon>
        <taxon>Pseudomonadati</taxon>
        <taxon>Myxococcota</taxon>
        <taxon>Myxococcia</taxon>
        <taxon>Myxococcales</taxon>
        <taxon>Cystobacterineae</taxon>
        <taxon>Archangiaceae</taxon>
        <taxon>Stigmatella</taxon>
    </lineage>
</organism>